<dbReference type="AlphaFoldDB" id="A0A5B7BB54"/>
<name>A0A5B7BB54_DAVIN</name>
<reference evidence="2" key="1">
    <citation type="submission" date="2019-08" db="EMBL/GenBank/DDBJ databases">
        <title>Reference gene set and small RNA set construction with multiple tissues from Davidia involucrata Baill.</title>
        <authorList>
            <person name="Yang H."/>
            <person name="Zhou C."/>
            <person name="Li G."/>
            <person name="Wang J."/>
            <person name="Gao P."/>
            <person name="Wang M."/>
            <person name="Wang R."/>
            <person name="Zhao Y."/>
        </authorList>
    </citation>
    <scope>NUCLEOTIDE SEQUENCE</scope>
    <source>
        <tissue evidence="2">Mixed with DoveR01_LX</tissue>
    </source>
</reference>
<keyword evidence="1" id="KW-0472">Membrane</keyword>
<accession>A0A5B7BB54</accession>
<dbReference type="Pfam" id="PF06364">
    <property type="entry name" value="DUF1068"/>
    <property type="match status" value="1"/>
</dbReference>
<dbReference type="PANTHER" id="PTHR32254">
    <property type="entry name" value="EXPRESSED PROTEIN"/>
    <property type="match status" value="1"/>
</dbReference>
<keyword evidence="1" id="KW-1133">Transmembrane helix</keyword>
<feature type="transmembrane region" description="Helical" evidence="1">
    <location>
        <begin position="12"/>
        <end position="34"/>
    </location>
</feature>
<dbReference type="InterPro" id="IPR010471">
    <property type="entry name" value="DUF1068"/>
</dbReference>
<protein>
    <submittedName>
        <fullName evidence="2">Uncharacterized protein</fullName>
    </submittedName>
</protein>
<gene>
    <name evidence="2" type="ORF">Din_034837</name>
</gene>
<sequence length="163" mass="18320">MARLCNRGVLRLVMVLVGLVLVGYVVGPLFFWQLKNGSSAQASCPSCSCNCSSETIFSVPLDCGPDMEEEMRKDITGLLAEELDLLKNVTDNILERTMALTMEAKKSSSHYQKEAEKCNAGMETCEEARERAEAALTEERKITAFWEERAHELGWKDERRVHS</sequence>
<keyword evidence="1" id="KW-0812">Transmembrane</keyword>
<evidence type="ECO:0000256" key="1">
    <source>
        <dbReference type="SAM" id="Phobius"/>
    </source>
</evidence>
<evidence type="ECO:0000313" key="2">
    <source>
        <dbReference type="EMBL" id="MPA65396.1"/>
    </source>
</evidence>
<dbReference type="EMBL" id="GHES01034837">
    <property type="protein sequence ID" value="MPA65396.1"/>
    <property type="molecule type" value="Transcribed_RNA"/>
</dbReference>
<organism evidence="2">
    <name type="scientific">Davidia involucrata</name>
    <name type="common">Dove tree</name>
    <dbReference type="NCBI Taxonomy" id="16924"/>
    <lineage>
        <taxon>Eukaryota</taxon>
        <taxon>Viridiplantae</taxon>
        <taxon>Streptophyta</taxon>
        <taxon>Embryophyta</taxon>
        <taxon>Tracheophyta</taxon>
        <taxon>Spermatophyta</taxon>
        <taxon>Magnoliopsida</taxon>
        <taxon>eudicotyledons</taxon>
        <taxon>Gunneridae</taxon>
        <taxon>Pentapetalae</taxon>
        <taxon>asterids</taxon>
        <taxon>Cornales</taxon>
        <taxon>Nyssaceae</taxon>
        <taxon>Davidia</taxon>
    </lineage>
</organism>
<dbReference type="PANTHER" id="PTHR32254:SF6">
    <property type="entry name" value="DUF1068 DOMAIN-CONTAINING PROTEIN"/>
    <property type="match status" value="1"/>
</dbReference>
<proteinExistence type="predicted"/>